<proteinExistence type="predicted"/>
<name>A0ABS6W286_9FLAO</name>
<evidence type="ECO:0000313" key="2">
    <source>
        <dbReference type="Proteomes" id="UP000719267"/>
    </source>
</evidence>
<reference evidence="1 2" key="1">
    <citation type="submission" date="2021-07" db="EMBL/GenBank/DDBJ databases">
        <title>Mesonia aestuariivivens sp. nov., isolated from a tidal flat.</title>
        <authorList>
            <person name="Kim Y.-O."/>
            <person name="Yoon J.-H."/>
        </authorList>
    </citation>
    <scope>NUCLEOTIDE SEQUENCE [LARGE SCALE GENOMIC DNA]</scope>
    <source>
        <strain evidence="1 2">JHPTF-M18</strain>
    </source>
</reference>
<organism evidence="1 2">
    <name type="scientific">Mesonia aestuariivivens</name>
    <dbReference type="NCBI Taxonomy" id="2796128"/>
    <lineage>
        <taxon>Bacteria</taxon>
        <taxon>Pseudomonadati</taxon>
        <taxon>Bacteroidota</taxon>
        <taxon>Flavobacteriia</taxon>
        <taxon>Flavobacteriales</taxon>
        <taxon>Flavobacteriaceae</taxon>
        <taxon>Mesonia</taxon>
    </lineage>
</organism>
<comment type="caution">
    <text evidence="1">The sequence shown here is derived from an EMBL/GenBank/DDBJ whole genome shotgun (WGS) entry which is preliminary data.</text>
</comment>
<dbReference type="EMBL" id="JAHWDF010000008">
    <property type="protein sequence ID" value="MBW2961929.1"/>
    <property type="molecule type" value="Genomic_DNA"/>
</dbReference>
<accession>A0ABS6W286</accession>
<dbReference type="Proteomes" id="UP000719267">
    <property type="component" value="Unassembled WGS sequence"/>
</dbReference>
<dbReference type="CDD" id="cd00657">
    <property type="entry name" value="Ferritin_like"/>
    <property type="match status" value="1"/>
</dbReference>
<protein>
    <submittedName>
        <fullName evidence="1">Ferritin-like domain-containing protein</fullName>
    </submittedName>
</protein>
<gene>
    <name evidence="1" type="ORF">KW502_08965</name>
</gene>
<evidence type="ECO:0000313" key="1">
    <source>
        <dbReference type="EMBL" id="MBW2961929.1"/>
    </source>
</evidence>
<sequence length="278" mass="29588">MNLIKFLDEFTSENLAKKGASRRDAFSTFSSLGKKAAIAAVPFGMATLSNKAKAATMFQTDDAVGALQLALTLEYLEADFYLKALESNVLDEDVSGKANAIYEQISKHESAHVTLLQDTLISLGETPGTSPQFDFTANGAFDPFNTDNPDAYVQLLALAQAFEDTGVRAYKGQAGALMGNDALLTAALQIHSVEARHASEIRRLRELQGWITLNERGEGMPAATQAVYNGEENISQAGVDVTTLGSGSPFTAIASSQAYDEILTGDEATSIASLFIAS</sequence>
<dbReference type="RefSeq" id="WP_219040216.1">
    <property type="nucleotide sequence ID" value="NZ_JAHWDF010000008.1"/>
</dbReference>
<dbReference type="Pfam" id="PF13668">
    <property type="entry name" value="Ferritin_2"/>
    <property type="match status" value="1"/>
</dbReference>
<keyword evidence="2" id="KW-1185">Reference proteome</keyword>